<evidence type="ECO:0008006" key="5">
    <source>
        <dbReference type="Google" id="ProtNLM"/>
    </source>
</evidence>
<accession>A0AAF1BDH6</accession>
<feature type="domain" description="RNase H type-1" evidence="1">
    <location>
        <begin position="201"/>
        <end position="325"/>
    </location>
</feature>
<reference evidence="3" key="1">
    <citation type="journal article" date="2016" name="Nat. Genet.">
        <title>A high-quality carrot genome assembly provides new insights into carotenoid accumulation and asterid genome evolution.</title>
        <authorList>
            <person name="Iorizzo M."/>
            <person name="Ellison S."/>
            <person name="Senalik D."/>
            <person name="Zeng P."/>
            <person name="Satapoomin P."/>
            <person name="Huang J."/>
            <person name="Bowman M."/>
            <person name="Iovene M."/>
            <person name="Sanseverino W."/>
            <person name="Cavagnaro P."/>
            <person name="Yildiz M."/>
            <person name="Macko-Podgorni A."/>
            <person name="Moranska E."/>
            <person name="Grzebelus E."/>
            <person name="Grzebelus D."/>
            <person name="Ashrafi H."/>
            <person name="Zheng Z."/>
            <person name="Cheng S."/>
            <person name="Spooner D."/>
            <person name="Van Deynze A."/>
            <person name="Simon P."/>
        </authorList>
    </citation>
    <scope>NUCLEOTIDE SEQUENCE</scope>
    <source>
        <tissue evidence="3">Leaf</tissue>
    </source>
</reference>
<dbReference type="Pfam" id="PF13966">
    <property type="entry name" value="zf-RVT"/>
    <property type="match status" value="1"/>
</dbReference>
<dbReference type="AlphaFoldDB" id="A0AAF1BDH6"/>
<proteinExistence type="predicted"/>
<dbReference type="InterPro" id="IPR002156">
    <property type="entry name" value="RNaseH_domain"/>
</dbReference>
<dbReference type="Gene3D" id="3.30.420.10">
    <property type="entry name" value="Ribonuclease H-like superfamily/Ribonuclease H"/>
    <property type="match status" value="1"/>
</dbReference>
<dbReference type="InterPro" id="IPR026960">
    <property type="entry name" value="RVT-Znf"/>
</dbReference>
<dbReference type="GO" id="GO:0003676">
    <property type="term" value="F:nucleic acid binding"/>
    <property type="evidence" value="ECO:0007669"/>
    <property type="project" value="InterPro"/>
</dbReference>
<gene>
    <name evidence="3" type="ORF">DCAR_0934933</name>
</gene>
<evidence type="ECO:0000259" key="2">
    <source>
        <dbReference type="Pfam" id="PF13966"/>
    </source>
</evidence>
<evidence type="ECO:0000259" key="1">
    <source>
        <dbReference type="Pfam" id="PF13456"/>
    </source>
</evidence>
<dbReference type="KEGG" id="dcr:108201452"/>
<organism evidence="3 4">
    <name type="scientific">Daucus carota subsp. sativus</name>
    <name type="common">Carrot</name>
    <dbReference type="NCBI Taxonomy" id="79200"/>
    <lineage>
        <taxon>Eukaryota</taxon>
        <taxon>Viridiplantae</taxon>
        <taxon>Streptophyta</taxon>
        <taxon>Embryophyta</taxon>
        <taxon>Tracheophyta</taxon>
        <taxon>Spermatophyta</taxon>
        <taxon>Magnoliopsida</taxon>
        <taxon>eudicotyledons</taxon>
        <taxon>Gunneridae</taxon>
        <taxon>Pentapetalae</taxon>
        <taxon>asterids</taxon>
        <taxon>campanulids</taxon>
        <taxon>Apiales</taxon>
        <taxon>Apiaceae</taxon>
        <taxon>Apioideae</taxon>
        <taxon>Scandiceae</taxon>
        <taxon>Daucinae</taxon>
        <taxon>Daucus</taxon>
        <taxon>Daucus sect. Daucus</taxon>
    </lineage>
</organism>
<dbReference type="Pfam" id="PF13456">
    <property type="entry name" value="RVT_3"/>
    <property type="match status" value="1"/>
</dbReference>
<keyword evidence="4" id="KW-1185">Reference proteome</keyword>
<dbReference type="Proteomes" id="UP000077755">
    <property type="component" value="Chromosome 9"/>
</dbReference>
<evidence type="ECO:0000313" key="3">
    <source>
        <dbReference type="EMBL" id="WOH15395.1"/>
    </source>
</evidence>
<evidence type="ECO:0000313" key="4">
    <source>
        <dbReference type="Proteomes" id="UP000077755"/>
    </source>
</evidence>
<protein>
    <recommendedName>
        <fullName evidence="5">Reverse transcriptase zinc-binding domain-containing protein</fullName>
    </recommendedName>
</protein>
<name>A0AAF1BDH6_DAUCS</name>
<reference evidence="3" key="2">
    <citation type="submission" date="2022-03" db="EMBL/GenBank/DDBJ databases">
        <title>Draft title - Genomic analysis of global carrot germplasm unveils the trajectory of domestication and the origin of high carotenoid orange carrot.</title>
        <authorList>
            <person name="Iorizzo M."/>
            <person name="Ellison S."/>
            <person name="Senalik D."/>
            <person name="Macko-Podgorni A."/>
            <person name="Grzebelus D."/>
            <person name="Bostan H."/>
            <person name="Rolling W."/>
            <person name="Curaba J."/>
            <person name="Simon P."/>
        </authorList>
    </citation>
    <scope>NUCLEOTIDE SEQUENCE</scope>
    <source>
        <tissue evidence="3">Leaf</tissue>
    </source>
</reference>
<sequence>MGLDDSFTSHWRKVWSLRIAPKISLFLWKYQHDILPIQKVLNSRVPLKFSPNCSLCGIEEESRAHLFWNCYLVRKVWIVFLDWWSLNRNVMNGHGDLFLLFRCLKGVALREAWHTSVIALLWTIWLARNERIFSKQDWNEEKLVWLIKIRAFEWLLAAGKMARGLESLWKVNPRGSCLLFNKKHKGRDFIWCNTNFIGYSDGSWKLLPDNSVRCGVGCCITDLEDNLIFIFSSPGKANSPLEAEREALLFLYTQIIQSSQLHGIFTLCTNSKVLEKQFLKARAGYKEEESLNILEDWENLVKDKRFKIQFVFRDKLIGADSLAKDGGKRKKMMQAWC</sequence>
<dbReference type="EMBL" id="CP093351">
    <property type="protein sequence ID" value="WOH15395.1"/>
    <property type="molecule type" value="Genomic_DNA"/>
</dbReference>
<dbReference type="InterPro" id="IPR036397">
    <property type="entry name" value="RNaseH_sf"/>
</dbReference>
<dbReference type="GO" id="GO:0004523">
    <property type="term" value="F:RNA-DNA hybrid ribonuclease activity"/>
    <property type="evidence" value="ECO:0007669"/>
    <property type="project" value="InterPro"/>
</dbReference>
<feature type="domain" description="Reverse transcriptase zinc-binding" evidence="2">
    <location>
        <begin position="9"/>
        <end position="77"/>
    </location>
</feature>